<sequence length="24" mass="2891">MSELCFFNVDILQLFNCSKNKKRL</sequence>
<gene>
    <name evidence="1" type="ORF">KOSB73_170064</name>
</gene>
<protein>
    <submittedName>
        <fullName evidence="1">Uncharacterized protein</fullName>
    </submittedName>
</protein>
<accession>A0A285AWE8</accession>
<proteinExistence type="predicted"/>
<reference evidence="2" key="1">
    <citation type="submission" date="2017-08" db="EMBL/GenBank/DDBJ databases">
        <authorList>
            <person name="Brisse S."/>
        </authorList>
    </citation>
    <scope>NUCLEOTIDE SEQUENCE [LARGE SCALE GENOMIC DNA]</scope>
    <source>
        <strain evidence="2">06D021</strain>
    </source>
</reference>
<organism evidence="1 2">
    <name type="scientific">Klebsiella grimontii</name>
    <dbReference type="NCBI Taxonomy" id="2058152"/>
    <lineage>
        <taxon>Bacteria</taxon>
        <taxon>Pseudomonadati</taxon>
        <taxon>Pseudomonadota</taxon>
        <taxon>Gammaproteobacteria</taxon>
        <taxon>Enterobacterales</taxon>
        <taxon>Enterobacteriaceae</taxon>
        <taxon>Klebsiella/Raoultella group</taxon>
        <taxon>Klebsiella</taxon>
    </lineage>
</organism>
<name>A0A285AWE8_9ENTR</name>
<evidence type="ECO:0000313" key="2">
    <source>
        <dbReference type="Proteomes" id="UP000220639"/>
    </source>
</evidence>
<dbReference type="AlphaFoldDB" id="A0A285AWE8"/>
<dbReference type="Proteomes" id="UP000220639">
    <property type="component" value="Unassembled WGS sequence"/>
</dbReference>
<evidence type="ECO:0000313" key="1">
    <source>
        <dbReference type="EMBL" id="SNU32966.1"/>
    </source>
</evidence>
<dbReference type="EMBL" id="FZTC01000009">
    <property type="protein sequence ID" value="SNU32966.1"/>
    <property type="molecule type" value="Genomic_DNA"/>
</dbReference>